<evidence type="ECO:0000313" key="3">
    <source>
        <dbReference type="EnsemblMetazoa" id="Aqu2.1.10089_001"/>
    </source>
</evidence>
<dbReference type="InParanoid" id="A0A1X7T6R5"/>
<keyword evidence="1" id="KW-0853">WD repeat</keyword>
<evidence type="ECO:0000256" key="1">
    <source>
        <dbReference type="ARBA" id="ARBA00022574"/>
    </source>
</evidence>
<dbReference type="SUPFAM" id="SSF50978">
    <property type="entry name" value="WD40 repeat-like"/>
    <property type="match status" value="1"/>
</dbReference>
<proteinExistence type="predicted"/>
<gene>
    <name evidence="3" type="primary">105315260</name>
</gene>
<keyword evidence="4" id="KW-1185">Reference proteome</keyword>
<keyword evidence="2" id="KW-0677">Repeat</keyword>
<dbReference type="SMART" id="SM00320">
    <property type="entry name" value="WD40"/>
    <property type="match status" value="3"/>
</dbReference>
<dbReference type="PANTHER" id="PTHR44080">
    <property type="entry name" value="E3 UBIQUITIN-PROTEIN LIGASE COP1"/>
    <property type="match status" value="1"/>
</dbReference>
<name>A0A1X7T6R5_AMPQE</name>
<dbReference type="GO" id="GO:0061630">
    <property type="term" value="F:ubiquitin protein ligase activity"/>
    <property type="evidence" value="ECO:0007669"/>
    <property type="project" value="InterPro"/>
</dbReference>
<dbReference type="InterPro" id="IPR036322">
    <property type="entry name" value="WD40_repeat_dom_sf"/>
</dbReference>
<dbReference type="InterPro" id="IPR042755">
    <property type="entry name" value="COP1"/>
</dbReference>
<reference evidence="4" key="1">
    <citation type="journal article" date="2010" name="Nature">
        <title>The Amphimedon queenslandica genome and the evolution of animal complexity.</title>
        <authorList>
            <person name="Srivastava M."/>
            <person name="Simakov O."/>
            <person name="Chapman J."/>
            <person name="Fahey B."/>
            <person name="Gauthier M.E."/>
            <person name="Mitros T."/>
            <person name="Richards G.S."/>
            <person name="Conaco C."/>
            <person name="Dacre M."/>
            <person name="Hellsten U."/>
            <person name="Larroux C."/>
            <person name="Putnam N.H."/>
            <person name="Stanke M."/>
            <person name="Adamska M."/>
            <person name="Darling A."/>
            <person name="Degnan S.M."/>
            <person name="Oakley T.H."/>
            <person name="Plachetzki D.C."/>
            <person name="Zhai Y."/>
            <person name="Adamski M."/>
            <person name="Calcino A."/>
            <person name="Cummins S.F."/>
            <person name="Goodstein D.M."/>
            <person name="Harris C."/>
            <person name="Jackson D.J."/>
            <person name="Leys S.P."/>
            <person name="Shu S."/>
            <person name="Woodcroft B.J."/>
            <person name="Vervoort M."/>
            <person name="Kosik K.S."/>
            <person name="Manning G."/>
            <person name="Degnan B.M."/>
            <person name="Rokhsar D.S."/>
        </authorList>
    </citation>
    <scope>NUCLEOTIDE SEQUENCE [LARGE SCALE GENOMIC DNA]</scope>
</reference>
<protein>
    <submittedName>
        <fullName evidence="3">Uncharacterized protein</fullName>
    </submittedName>
</protein>
<dbReference type="EnsemblMetazoa" id="XM_011409836.2">
    <property type="protein sequence ID" value="XP_011408138.1"/>
    <property type="gene ID" value="LOC105315260"/>
</dbReference>
<dbReference type="InterPro" id="IPR001680">
    <property type="entry name" value="WD40_rpt"/>
</dbReference>
<dbReference type="Gene3D" id="2.130.10.10">
    <property type="entry name" value="YVTN repeat-like/Quinoprotein amine dehydrogenase"/>
    <property type="match status" value="1"/>
</dbReference>
<dbReference type="OrthoDB" id="273771at2759"/>
<sequence>MPTTLTTLRERNLLKETRGMDYCKSLDLLGVTCGNQTLLMKNMRKRSPVESIESQHGCPTLTAFNTMDVPSLMLVSDNDGPIDVFDMQRKLLVRSYLEHISRVTGLSWYNGHSFVSSSADGTVRFYKTTDPHSHLTLNMVVSTCGVHISPFSPHLVTFGTTQGKFYVYDIRNTATPYIEAKGHVKTVSNAIFVSKFELLTIGTDNKAKLWDLHRTVCIRSYNDNSHQTCFVGIHTLNDLIALGGEDSRVRVYNKYDSKSIVSKSLHSSSSFVCGCTLVSIGDSAQLIAVGNQGHLLFMKLNI</sequence>
<dbReference type="InterPro" id="IPR015943">
    <property type="entry name" value="WD40/YVTN_repeat-like_dom_sf"/>
</dbReference>
<dbReference type="Pfam" id="PF00400">
    <property type="entry name" value="WD40"/>
    <property type="match status" value="1"/>
</dbReference>
<evidence type="ECO:0000256" key="2">
    <source>
        <dbReference type="ARBA" id="ARBA00022737"/>
    </source>
</evidence>
<dbReference type="KEGG" id="aqu:105315260"/>
<evidence type="ECO:0000313" key="4">
    <source>
        <dbReference type="Proteomes" id="UP000007879"/>
    </source>
</evidence>
<dbReference type="Proteomes" id="UP000007879">
    <property type="component" value="Unassembled WGS sequence"/>
</dbReference>
<dbReference type="AlphaFoldDB" id="A0A1X7T6R5"/>
<accession>A0A1X7T6R5</accession>
<organism evidence="3">
    <name type="scientific">Amphimedon queenslandica</name>
    <name type="common">Sponge</name>
    <dbReference type="NCBI Taxonomy" id="400682"/>
    <lineage>
        <taxon>Eukaryota</taxon>
        <taxon>Metazoa</taxon>
        <taxon>Porifera</taxon>
        <taxon>Demospongiae</taxon>
        <taxon>Heteroscleromorpha</taxon>
        <taxon>Haplosclerida</taxon>
        <taxon>Niphatidae</taxon>
        <taxon>Amphimedon</taxon>
    </lineage>
</organism>
<dbReference type="STRING" id="400682.A0A1X7T6R5"/>
<dbReference type="PROSITE" id="PS00678">
    <property type="entry name" value="WD_REPEATS_1"/>
    <property type="match status" value="1"/>
</dbReference>
<dbReference type="EnsemblMetazoa" id="Aqu2.1.10089_001">
    <property type="protein sequence ID" value="Aqu2.1.10089_001"/>
    <property type="gene ID" value="Aqu2.1.10089"/>
</dbReference>
<reference evidence="3" key="2">
    <citation type="submission" date="2017-05" db="UniProtKB">
        <authorList>
            <consortium name="EnsemblMetazoa"/>
        </authorList>
    </citation>
    <scope>IDENTIFICATION</scope>
</reference>
<dbReference type="InterPro" id="IPR019775">
    <property type="entry name" value="WD40_repeat_CS"/>
</dbReference>